<feature type="region of interest" description="Disordered" evidence="1">
    <location>
        <begin position="1"/>
        <end position="38"/>
    </location>
</feature>
<evidence type="ECO:0000256" key="1">
    <source>
        <dbReference type="SAM" id="MobiDB-lite"/>
    </source>
</evidence>
<keyword evidence="2" id="KW-0812">Transmembrane</keyword>
<dbReference type="EMBL" id="CAICTM010000390">
    <property type="protein sequence ID" value="CAB9509469.1"/>
    <property type="molecule type" value="Genomic_DNA"/>
</dbReference>
<feature type="compositionally biased region" description="Basic and acidic residues" evidence="1">
    <location>
        <begin position="378"/>
        <end position="390"/>
    </location>
</feature>
<accession>A0A9N8DVV9</accession>
<keyword evidence="2" id="KW-0472">Membrane</keyword>
<dbReference type="Proteomes" id="UP001153069">
    <property type="component" value="Unassembled WGS sequence"/>
</dbReference>
<feature type="transmembrane region" description="Helical" evidence="2">
    <location>
        <begin position="258"/>
        <end position="281"/>
    </location>
</feature>
<evidence type="ECO:0000256" key="2">
    <source>
        <dbReference type="SAM" id="Phobius"/>
    </source>
</evidence>
<protein>
    <submittedName>
        <fullName evidence="3">Uncharacterized protein</fullName>
    </submittedName>
</protein>
<evidence type="ECO:0000313" key="4">
    <source>
        <dbReference type="Proteomes" id="UP001153069"/>
    </source>
</evidence>
<feature type="transmembrane region" description="Helical" evidence="2">
    <location>
        <begin position="84"/>
        <end position="104"/>
    </location>
</feature>
<name>A0A9N8DVV9_9STRA</name>
<keyword evidence="4" id="KW-1185">Reference proteome</keyword>
<evidence type="ECO:0000313" key="3">
    <source>
        <dbReference type="EMBL" id="CAB9509469.1"/>
    </source>
</evidence>
<comment type="caution">
    <text evidence="3">The sequence shown here is derived from an EMBL/GenBank/DDBJ whole genome shotgun (WGS) entry which is preliminary data.</text>
</comment>
<keyword evidence="2" id="KW-1133">Transmembrane helix</keyword>
<feature type="transmembrane region" description="Helical" evidence="2">
    <location>
        <begin position="116"/>
        <end position="133"/>
    </location>
</feature>
<feature type="transmembrane region" description="Helical" evidence="2">
    <location>
        <begin position="293"/>
        <end position="312"/>
    </location>
</feature>
<feature type="compositionally biased region" description="Polar residues" evidence="1">
    <location>
        <begin position="351"/>
        <end position="365"/>
    </location>
</feature>
<gene>
    <name evidence="3" type="ORF">SEMRO_391_G133050.1</name>
</gene>
<reference evidence="3" key="1">
    <citation type="submission" date="2020-06" db="EMBL/GenBank/DDBJ databases">
        <authorList>
            <consortium name="Plant Systems Biology data submission"/>
        </authorList>
    </citation>
    <scope>NUCLEOTIDE SEQUENCE</scope>
    <source>
        <strain evidence="3">D6</strain>
    </source>
</reference>
<sequence length="390" mass="41258">MTNDAQADPKINNPDTASRGNDDGKTGAPNEISDEAPTFVIDTPNGTYVSRFSWWCALTIFSAVTLIALTTETDTKQWQAEEKWILSVSVLSLLVSGVACVAHVNHPAFVGMPLEGLLLLTELGLWVGGLIVMMDTQNMLALDGAGRIVNANLYFFGWANLTGTVALLVGYANHSDLTATNPTNGVGYWAGLCIASLVAMSSSIQTLVNGVTLDGEDFDCDRGPSYCNRLKFSITLGAVSTLAGGLGCLISFQFNLSAAAKASASLAMFLAWAVGVSLTTFGEQSPGNRVGNLYFSCWGAFVFSVFMLSSSIKECCMAAKQTVEGGMPAEPKTNAREWREVKSQEDGDGANTASPTEALTPTSNSDPKENVALDDSVDEPKPVKASEAEV</sequence>
<feature type="transmembrane region" description="Helical" evidence="2">
    <location>
        <begin position="186"/>
        <end position="211"/>
    </location>
</feature>
<feature type="region of interest" description="Disordered" evidence="1">
    <location>
        <begin position="326"/>
        <end position="390"/>
    </location>
</feature>
<feature type="transmembrane region" description="Helical" evidence="2">
    <location>
        <begin position="52"/>
        <end position="72"/>
    </location>
</feature>
<proteinExistence type="predicted"/>
<feature type="transmembrane region" description="Helical" evidence="2">
    <location>
        <begin position="232"/>
        <end position="252"/>
    </location>
</feature>
<feature type="compositionally biased region" description="Basic and acidic residues" evidence="1">
    <location>
        <begin position="333"/>
        <end position="345"/>
    </location>
</feature>
<organism evidence="3 4">
    <name type="scientific">Seminavis robusta</name>
    <dbReference type="NCBI Taxonomy" id="568900"/>
    <lineage>
        <taxon>Eukaryota</taxon>
        <taxon>Sar</taxon>
        <taxon>Stramenopiles</taxon>
        <taxon>Ochrophyta</taxon>
        <taxon>Bacillariophyta</taxon>
        <taxon>Bacillariophyceae</taxon>
        <taxon>Bacillariophycidae</taxon>
        <taxon>Naviculales</taxon>
        <taxon>Naviculaceae</taxon>
        <taxon>Seminavis</taxon>
    </lineage>
</organism>
<feature type="transmembrane region" description="Helical" evidence="2">
    <location>
        <begin position="153"/>
        <end position="174"/>
    </location>
</feature>
<dbReference type="AlphaFoldDB" id="A0A9N8DVV9"/>